<dbReference type="Gene3D" id="2.120.10.80">
    <property type="entry name" value="Kelch-type beta propeller"/>
    <property type="match status" value="2"/>
</dbReference>
<keyword evidence="1" id="KW-0880">Kelch repeat</keyword>
<evidence type="ECO:0000256" key="2">
    <source>
        <dbReference type="ARBA" id="ARBA00022737"/>
    </source>
</evidence>
<dbReference type="InterPro" id="IPR015915">
    <property type="entry name" value="Kelch-typ_b-propeller"/>
</dbReference>
<gene>
    <name evidence="3" type="ORF">AVDCRST_MAG96-617</name>
</gene>
<protein>
    <submittedName>
        <fullName evidence="3">Uncharacterized protein</fullName>
    </submittedName>
</protein>
<dbReference type="SUPFAM" id="SSF50965">
    <property type="entry name" value="Galactose oxidase, central domain"/>
    <property type="match status" value="1"/>
</dbReference>
<dbReference type="PANTHER" id="PTHR24412">
    <property type="entry name" value="KELCH PROTEIN"/>
    <property type="match status" value="1"/>
</dbReference>
<dbReference type="EMBL" id="CADCVN010000231">
    <property type="protein sequence ID" value="CAA9474406.1"/>
    <property type="molecule type" value="Genomic_DNA"/>
</dbReference>
<organism evidence="3">
    <name type="scientific">uncultured Segetibacter sp</name>
    <dbReference type="NCBI Taxonomy" id="481133"/>
    <lineage>
        <taxon>Bacteria</taxon>
        <taxon>Pseudomonadati</taxon>
        <taxon>Bacteroidota</taxon>
        <taxon>Chitinophagia</taxon>
        <taxon>Chitinophagales</taxon>
        <taxon>Chitinophagaceae</taxon>
        <taxon>Segetibacter</taxon>
        <taxon>environmental samples</taxon>
    </lineage>
</organism>
<dbReference type="InterPro" id="IPR011043">
    <property type="entry name" value="Gal_Oxase/kelch_b-propeller"/>
</dbReference>
<evidence type="ECO:0000313" key="3">
    <source>
        <dbReference type="EMBL" id="CAA9474406.1"/>
    </source>
</evidence>
<proteinExistence type="predicted"/>
<accession>A0A6J4RIR8</accession>
<evidence type="ECO:0000256" key="1">
    <source>
        <dbReference type="ARBA" id="ARBA00022441"/>
    </source>
</evidence>
<name>A0A6J4RIR8_9BACT</name>
<reference evidence="3" key="1">
    <citation type="submission" date="2020-02" db="EMBL/GenBank/DDBJ databases">
        <authorList>
            <person name="Meier V. D."/>
        </authorList>
    </citation>
    <scope>NUCLEOTIDE SEQUENCE</scope>
    <source>
        <strain evidence="3">AVDCRST_MAG96</strain>
    </source>
</reference>
<sequence length="299" mass="33256">MKVTDASGLFSKDTVIVIVNHSNGAAAQWTKLLSLPEKEFFFGSNHINFLIGIGDKVFGVSKNGSFWYYDAQTNGWFEKGELPTLMVSSNFSVVFSVDNTGYLIGNGTCRQYNAVTGRWTTKNNAPVGPDHVDYSVPLVIDNKVYLVGSTNNLVTLYDPSADTYTKKTSFRGAGAVAGFVVGGEGYCIQKDGKCWKYDHLTDSWRQKANLPLSIYNMSAFSLNDYGYIIGDLNRTAYNQSGRMKVWRYDPSADQWKQIEEDYPGQGVYEVRTVSLNGIVYAGLGYTSADKDAIDFWSFK</sequence>
<dbReference type="PANTHER" id="PTHR24412:SF489">
    <property type="entry name" value="RING FINGER DOMAIN AND KELCH REPEAT-CONTAINING PROTEIN DDB_G0271372"/>
    <property type="match status" value="1"/>
</dbReference>
<keyword evidence="2" id="KW-0677">Repeat</keyword>
<dbReference type="AlphaFoldDB" id="A0A6J4RIR8"/>